<keyword evidence="2" id="KW-1185">Reference proteome</keyword>
<evidence type="ECO:0000313" key="1">
    <source>
        <dbReference type="EMBL" id="CAE7412147.1"/>
    </source>
</evidence>
<feature type="non-terminal residue" evidence="1">
    <location>
        <position position="1"/>
    </location>
</feature>
<dbReference type="Proteomes" id="UP000601435">
    <property type="component" value="Unassembled WGS sequence"/>
</dbReference>
<accession>A0A812QZZ1</accession>
<name>A0A812QZZ1_9DINO</name>
<dbReference type="InterPro" id="IPR027417">
    <property type="entry name" value="P-loop_NTPase"/>
</dbReference>
<comment type="caution">
    <text evidence="1">The sequence shown here is derived from an EMBL/GenBank/DDBJ whole genome shotgun (WGS) entry which is preliminary data.</text>
</comment>
<organism evidence="1 2">
    <name type="scientific">Symbiodinium necroappetens</name>
    <dbReference type="NCBI Taxonomy" id="1628268"/>
    <lineage>
        <taxon>Eukaryota</taxon>
        <taxon>Sar</taxon>
        <taxon>Alveolata</taxon>
        <taxon>Dinophyceae</taxon>
        <taxon>Suessiales</taxon>
        <taxon>Symbiodiniaceae</taxon>
        <taxon>Symbiodinium</taxon>
    </lineage>
</organism>
<dbReference type="OrthoDB" id="436533at2759"/>
<proteinExistence type="predicted"/>
<dbReference type="AlphaFoldDB" id="A0A812QZZ1"/>
<dbReference type="Gene3D" id="3.40.50.300">
    <property type="entry name" value="P-loop containing nucleotide triphosphate hydrolases"/>
    <property type="match status" value="1"/>
</dbReference>
<gene>
    <name evidence="1" type="ORF">SNEC2469_LOCUS11328</name>
</gene>
<reference evidence="1" key="1">
    <citation type="submission" date="2021-02" db="EMBL/GenBank/DDBJ databases">
        <authorList>
            <person name="Dougan E. K."/>
            <person name="Rhodes N."/>
            <person name="Thang M."/>
            <person name="Chan C."/>
        </authorList>
    </citation>
    <scope>NUCLEOTIDE SEQUENCE</scope>
</reference>
<dbReference type="EMBL" id="CAJNJA010017970">
    <property type="protein sequence ID" value="CAE7412147.1"/>
    <property type="molecule type" value="Genomic_DNA"/>
</dbReference>
<protein>
    <submittedName>
        <fullName evidence="1">Uncharacterized protein</fullName>
    </submittedName>
</protein>
<sequence length="114" mass="12241">VLVARPRQRRLQEPPGAISPGVVVTNQVMGDPSAGISRVTLGHVWHHSVNWRLVLSHLPPGSAGGPGSKEQADPFGRRYLVVEKSPCFKSMAVQFAINDAGLCELGTDQKHSVP</sequence>
<evidence type="ECO:0000313" key="2">
    <source>
        <dbReference type="Proteomes" id="UP000601435"/>
    </source>
</evidence>